<dbReference type="SMART" id="SM00304">
    <property type="entry name" value="HAMP"/>
    <property type="match status" value="3"/>
</dbReference>
<dbReference type="FunFam" id="1.10.287.950:FF:000001">
    <property type="entry name" value="Methyl-accepting chemotaxis sensory transducer"/>
    <property type="match status" value="1"/>
</dbReference>
<dbReference type="InterPro" id="IPR004090">
    <property type="entry name" value="Chemotax_Me-accpt_rcpt"/>
</dbReference>
<evidence type="ECO:0000256" key="5">
    <source>
        <dbReference type="SAM" id="Coils"/>
    </source>
</evidence>
<name>A0A940S1D4_9RHOB</name>
<evidence type="ECO:0000256" key="1">
    <source>
        <dbReference type="ARBA" id="ARBA00004370"/>
    </source>
</evidence>
<dbReference type="PROSITE" id="PS50111">
    <property type="entry name" value="CHEMOTAXIS_TRANSDUC_2"/>
    <property type="match status" value="1"/>
</dbReference>
<dbReference type="Gene3D" id="1.10.287.950">
    <property type="entry name" value="Methyl-accepting chemotaxis protein"/>
    <property type="match status" value="1"/>
</dbReference>
<evidence type="ECO:0000256" key="7">
    <source>
        <dbReference type="SAM" id="Phobius"/>
    </source>
</evidence>
<feature type="domain" description="HAMP" evidence="9">
    <location>
        <begin position="201"/>
        <end position="254"/>
    </location>
</feature>
<dbReference type="GO" id="GO:0006935">
    <property type="term" value="P:chemotaxis"/>
    <property type="evidence" value="ECO:0007669"/>
    <property type="project" value="UniProtKB-KW"/>
</dbReference>
<dbReference type="InterPro" id="IPR004089">
    <property type="entry name" value="MCPsignal_dom"/>
</dbReference>
<comment type="subcellular location">
    <subcellularLocation>
        <location evidence="1">Membrane</location>
    </subcellularLocation>
</comment>
<keyword evidence="7" id="KW-0472">Membrane</keyword>
<keyword evidence="5" id="KW-0175">Coiled coil</keyword>
<keyword evidence="7" id="KW-0812">Transmembrane</keyword>
<evidence type="ECO:0000313" key="10">
    <source>
        <dbReference type="EMBL" id="MBP0482942.1"/>
    </source>
</evidence>
<dbReference type="SUPFAM" id="SSF58104">
    <property type="entry name" value="Methyl-accepting chemotaxis protein (MCP) signaling domain"/>
    <property type="match status" value="1"/>
</dbReference>
<dbReference type="InterPro" id="IPR051310">
    <property type="entry name" value="MCP_chemotaxis"/>
</dbReference>
<dbReference type="Pfam" id="PF00672">
    <property type="entry name" value="HAMP"/>
    <property type="match status" value="1"/>
</dbReference>
<evidence type="ECO:0000256" key="6">
    <source>
        <dbReference type="SAM" id="MobiDB-lite"/>
    </source>
</evidence>
<dbReference type="EMBL" id="JAGISH010000005">
    <property type="protein sequence ID" value="MBP0482942.1"/>
    <property type="molecule type" value="Genomic_DNA"/>
</dbReference>
<evidence type="ECO:0000313" key="11">
    <source>
        <dbReference type="Proteomes" id="UP000675940"/>
    </source>
</evidence>
<keyword evidence="7" id="KW-1133">Transmembrane helix</keyword>
<dbReference type="GO" id="GO:0007165">
    <property type="term" value="P:signal transduction"/>
    <property type="evidence" value="ECO:0007669"/>
    <property type="project" value="UniProtKB-KW"/>
</dbReference>
<dbReference type="SUPFAM" id="SSF158472">
    <property type="entry name" value="HAMP domain-like"/>
    <property type="match status" value="1"/>
</dbReference>
<dbReference type="CDD" id="cd11386">
    <property type="entry name" value="MCP_signal"/>
    <property type="match status" value="1"/>
</dbReference>
<reference evidence="10" key="1">
    <citation type="submission" date="2021-03" db="EMBL/GenBank/DDBJ databases">
        <title>Sagittula salina sp. nov. strain M10.9X isolated from the marine waste.</title>
        <authorList>
            <person name="Satari L."/>
            <person name="Molina-Menor E."/>
            <person name="Vidal-Verdu A."/>
            <person name="Pascual J."/>
            <person name="Pereto J."/>
            <person name="Porcar M."/>
        </authorList>
    </citation>
    <scope>NUCLEOTIDE SEQUENCE</scope>
    <source>
        <strain evidence="10">M10.9X</strain>
    </source>
</reference>
<protein>
    <submittedName>
        <fullName evidence="10">Methyl-accepting chemotaxis protein</fullName>
    </submittedName>
</protein>
<accession>A0A940S1D4</accession>
<dbReference type="GO" id="GO:0004888">
    <property type="term" value="F:transmembrane signaling receptor activity"/>
    <property type="evidence" value="ECO:0007669"/>
    <property type="project" value="InterPro"/>
</dbReference>
<proteinExistence type="inferred from homology"/>
<sequence length="580" mass="61206">MSRTLADSVAPRVSRLNSIFVRCAGLMTLTTVVVAAVLSFGSLKLMNGMADEGVNLQVKRAMTSGTEAIAKPLRFNVTAKVEEELHKSLQALGIAGRGAVVTNAAGEVVGEEDVEGMDRQRLVDLAAQVQASGEGMMEAGGRFQAEPILGGPEGPVLGVLSMEASFEAQRAVVWSNALLIFALAGATFVVMIGVTLVLLARMMGRPLERMSQAVAKVADGDYDARSGLDGRKDEIGGIARNLETLVATLREGRAADAQRAEHQAQQATVVRELSEALNVLVEGVLHRQIEAPFPAEYEALRTNYNRAVSHLRDVMLEVMHGGDNILGSANQIAAATSDLAHRTETQAATLEESAAAMEEMLAAVKSAAKNASEANATMAHTRQIAEKNGEVMKSAVTAMDEIEKSSDQISEITSVIDDIAFQTNLLALNAGVEAARAGESGKGFAVVASEVRQLAQRSAEAAQQIKDLIQGSGEQVKDGVRLVEAAGSALEDVLTKVADVSRMVEHIASSANDQAQGLNEINEGIANLDRVTQQNAAMVEESTAAAQLLHEEAEGMNRLVSQFSTNPGGSEEAEKTEKAA</sequence>
<evidence type="ECO:0000259" key="9">
    <source>
        <dbReference type="PROSITE" id="PS50885"/>
    </source>
</evidence>
<keyword evidence="11" id="KW-1185">Reference proteome</keyword>
<evidence type="ECO:0000256" key="3">
    <source>
        <dbReference type="ARBA" id="ARBA00029447"/>
    </source>
</evidence>
<feature type="domain" description="Methyl-accepting transducer" evidence="8">
    <location>
        <begin position="321"/>
        <end position="550"/>
    </location>
</feature>
<evidence type="ECO:0000256" key="2">
    <source>
        <dbReference type="ARBA" id="ARBA00022500"/>
    </source>
</evidence>
<dbReference type="PANTHER" id="PTHR43531">
    <property type="entry name" value="PROTEIN ICFG"/>
    <property type="match status" value="1"/>
</dbReference>
<feature type="coiled-coil region" evidence="5">
    <location>
        <begin position="340"/>
        <end position="374"/>
    </location>
</feature>
<feature type="domain" description="HAMP" evidence="9">
    <location>
        <begin position="264"/>
        <end position="316"/>
    </location>
</feature>
<dbReference type="AlphaFoldDB" id="A0A940S1D4"/>
<dbReference type="SMART" id="SM00283">
    <property type="entry name" value="MA"/>
    <property type="match status" value="1"/>
</dbReference>
<comment type="caution">
    <text evidence="10">The sequence shown here is derived from an EMBL/GenBank/DDBJ whole genome shotgun (WGS) entry which is preliminary data.</text>
</comment>
<dbReference type="Proteomes" id="UP000675940">
    <property type="component" value="Unassembled WGS sequence"/>
</dbReference>
<dbReference type="InterPro" id="IPR003660">
    <property type="entry name" value="HAMP_dom"/>
</dbReference>
<feature type="transmembrane region" description="Helical" evidence="7">
    <location>
        <begin position="177"/>
        <end position="200"/>
    </location>
</feature>
<feature type="region of interest" description="Disordered" evidence="6">
    <location>
        <begin position="561"/>
        <end position="580"/>
    </location>
</feature>
<dbReference type="PANTHER" id="PTHR43531:SF11">
    <property type="entry name" value="METHYL-ACCEPTING CHEMOTAXIS PROTEIN 3"/>
    <property type="match status" value="1"/>
</dbReference>
<dbReference type="GO" id="GO:0016020">
    <property type="term" value="C:membrane"/>
    <property type="evidence" value="ECO:0007669"/>
    <property type="project" value="UniProtKB-SubCell"/>
</dbReference>
<keyword evidence="2" id="KW-0145">Chemotaxis</keyword>
<evidence type="ECO:0000259" key="8">
    <source>
        <dbReference type="PROSITE" id="PS50111"/>
    </source>
</evidence>
<dbReference type="Pfam" id="PF00015">
    <property type="entry name" value="MCPsignal"/>
    <property type="match status" value="1"/>
</dbReference>
<evidence type="ECO:0000256" key="4">
    <source>
        <dbReference type="PROSITE-ProRule" id="PRU00284"/>
    </source>
</evidence>
<dbReference type="Gene3D" id="6.10.340.10">
    <property type="match status" value="1"/>
</dbReference>
<dbReference type="PROSITE" id="PS50885">
    <property type="entry name" value="HAMP"/>
    <property type="match status" value="2"/>
</dbReference>
<organism evidence="10 11">
    <name type="scientific">Sagittula salina</name>
    <dbReference type="NCBI Taxonomy" id="2820268"/>
    <lineage>
        <taxon>Bacteria</taxon>
        <taxon>Pseudomonadati</taxon>
        <taxon>Pseudomonadota</taxon>
        <taxon>Alphaproteobacteria</taxon>
        <taxon>Rhodobacterales</taxon>
        <taxon>Roseobacteraceae</taxon>
        <taxon>Sagittula</taxon>
    </lineage>
</organism>
<dbReference type="PRINTS" id="PR00260">
    <property type="entry name" value="CHEMTRNSDUCR"/>
</dbReference>
<dbReference type="CDD" id="cd06225">
    <property type="entry name" value="HAMP"/>
    <property type="match status" value="1"/>
</dbReference>
<gene>
    <name evidence="10" type="ORF">J5474_10620</name>
</gene>
<comment type="similarity">
    <text evidence="3">Belongs to the methyl-accepting chemotaxis (MCP) protein family.</text>
</comment>
<keyword evidence="4" id="KW-0807">Transducer</keyword>
<feature type="transmembrane region" description="Helical" evidence="7">
    <location>
        <begin position="20"/>
        <end position="41"/>
    </location>
</feature>